<sequence>MTLPSLTENPTLYPNCCLSLSTPLLTHLASLLPEQPHFTLSIGSGSGLLEALITTHHRDVRVEGVEVNSSVNLYIEEQDINVVTGTWDLCYRAVQAKAWMFVYPREPKLVKKYIEMYGNGEVDEILWLGPKVDWEDYEGCFTQSGFGDMRVYGGGDIGGAEFEMVVVVKKTVS</sequence>
<protein>
    <submittedName>
        <fullName evidence="1">Uncharacterized protein</fullName>
    </submittedName>
</protein>
<evidence type="ECO:0000313" key="2">
    <source>
        <dbReference type="Proteomes" id="UP001610563"/>
    </source>
</evidence>
<name>A0ABR4GI12_9EURO</name>
<dbReference type="Proteomes" id="UP001610563">
    <property type="component" value="Unassembled WGS sequence"/>
</dbReference>
<comment type="caution">
    <text evidence="1">The sequence shown here is derived from an EMBL/GenBank/DDBJ whole genome shotgun (WGS) entry which is preliminary data.</text>
</comment>
<keyword evidence="2" id="KW-1185">Reference proteome</keyword>
<dbReference type="EMBL" id="JBFTWV010000011">
    <property type="protein sequence ID" value="KAL2798698.1"/>
    <property type="molecule type" value="Genomic_DNA"/>
</dbReference>
<evidence type="ECO:0000313" key="1">
    <source>
        <dbReference type="EMBL" id="KAL2798698.1"/>
    </source>
</evidence>
<organism evidence="1 2">
    <name type="scientific">Aspergillus keveii</name>
    <dbReference type="NCBI Taxonomy" id="714993"/>
    <lineage>
        <taxon>Eukaryota</taxon>
        <taxon>Fungi</taxon>
        <taxon>Dikarya</taxon>
        <taxon>Ascomycota</taxon>
        <taxon>Pezizomycotina</taxon>
        <taxon>Eurotiomycetes</taxon>
        <taxon>Eurotiomycetidae</taxon>
        <taxon>Eurotiales</taxon>
        <taxon>Aspergillaceae</taxon>
        <taxon>Aspergillus</taxon>
        <taxon>Aspergillus subgen. Nidulantes</taxon>
    </lineage>
</organism>
<reference evidence="1 2" key="1">
    <citation type="submission" date="2024-07" db="EMBL/GenBank/DDBJ databases">
        <title>Section-level genome sequencing and comparative genomics of Aspergillus sections Usti and Cavernicolus.</title>
        <authorList>
            <consortium name="Lawrence Berkeley National Laboratory"/>
            <person name="Nybo J.L."/>
            <person name="Vesth T.C."/>
            <person name="Theobald S."/>
            <person name="Frisvad J.C."/>
            <person name="Larsen T.O."/>
            <person name="Kjaerboelling I."/>
            <person name="Rothschild-Mancinelli K."/>
            <person name="Lyhne E.K."/>
            <person name="Kogle M.E."/>
            <person name="Barry K."/>
            <person name="Clum A."/>
            <person name="Na H."/>
            <person name="Ledsgaard L."/>
            <person name="Lin J."/>
            <person name="Lipzen A."/>
            <person name="Kuo A."/>
            <person name="Riley R."/>
            <person name="Mondo S."/>
            <person name="Labutti K."/>
            <person name="Haridas S."/>
            <person name="Pangalinan J."/>
            <person name="Salamov A.A."/>
            <person name="Simmons B.A."/>
            <person name="Magnuson J.K."/>
            <person name="Chen J."/>
            <person name="Drula E."/>
            <person name="Henrissat B."/>
            <person name="Wiebenga A."/>
            <person name="Lubbers R.J."/>
            <person name="Gomes A.C."/>
            <person name="Makela M.R."/>
            <person name="Stajich J."/>
            <person name="Grigoriev I.V."/>
            <person name="Mortensen U.H."/>
            <person name="De Vries R.P."/>
            <person name="Baker S.E."/>
            <person name="Andersen M.R."/>
        </authorList>
    </citation>
    <scope>NUCLEOTIDE SEQUENCE [LARGE SCALE GENOMIC DNA]</scope>
    <source>
        <strain evidence="1 2">CBS 209.92</strain>
    </source>
</reference>
<accession>A0ABR4GI12</accession>
<gene>
    <name evidence="1" type="ORF">BJX66DRAFT_333728</name>
</gene>
<proteinExistence type="predicted"/>